<accession>A0AAP3DM61</accession>
<dbReference type="EMBL" id="JAPTNE010000042">
    <property type="protein sequence ID" value="MCZ0809725.1"/>
    <property type="molecule type" value="Genomic_DNA"/>
</dbReference>
<reference evidence="1" key="1">
    <citation type="submission" date="2022-09" db="EMBL/GenBank/DDBJ databases">
        <title>Genome analysis and characterization of larvicidal activity of Brevibacillus strains.</title>
        <authorList>
            <person name="Patrusheva E.V."/>
            <person name="Izotova A.O."/>
            <person name="Toshchakov S.V."/>
            <person name="Sineoky S.P."/>
        </authorList>
    </citation>
    <scope>NUCLEOTIDE SEQUENCE</scope>
    <source>
        <strain evidence="1">VKPM_B-13247</strain>
    </source>
</reference>
<dbReference type="Proteomes" id="UP001077662">
    <property type="component" value="Unassembled WGS sequence"/>
</dbReference>
<gene>
    <name evidence="1" type="ORF">O0554_22950</name>
</gene>
<sequence>MNTMHEQLAMFPPVDEKAVRKVLLESKKIQSITGCCKESERESRKRDCATVTAS</sequence>
<comment type="caution">
    <text evidence="1">The sequence shown here is derived from an EMBL/GenBank/DDBJ whole genome shotgun (WGS) entry which is preliminary data.</text>
</comment>
<evidence type="ECO:0000313" key="2">
    <source>
        <dbReference type="Proteomes" id="UP001077662"/>
    </source>
</evidence>
<protein>
    <submittedName>
        <fullName evidence="1">Uncharacterized protein</fullName>
    </submittedName>
</protein>
<evidence type="ECO:0000313" key="1">
    <source>
        <dbReference type="EMBL" id="MCZ0809725.1"/>
    </source>
</evidence>
<dbReference type="AlphaFoldDB" id="A0AAP3DM61"/>
<dbReference type="RefSeq" id="WP_240962032.1">
    <property type="nucleotide sequence ID" value="NZ_CP136163.1"/>
</dbReference>
<organism evidence="1 2">
    <name type="scientific">Brevibacillus laterosporus</name>
    <name type="common">Bacillus laterosporus</name>
    <dbReference type="NCBI Taxonomy" id="1465"/>
    <lineage>
        <taxon>Bacteria</taxon>
        <taxon>Bacillati</taxon>
        <taxon>Bacillota</taxon>
        <taxon>Bacilli</taxon>
        <taxon>Bacillales</taxon>
        <taxon>Paenibacillaceae</taxon>
        <taxon>Brevibacillus</taxon>
    </lineage>
</organism>
<proteinExistence type="predicted"/>
<name>A0AAP3DM61_BRELA</name>